<feature type="compositionally biased region" description="Basic and acidic residues" evidence="4">
    <location>
        <begin position="316"/>
        <end position="325"/>
    </location>
</feature>
<dbReference type="GO" id="GO:0003677">
    <property type="term" value="F:DNA binding"/>
    <property type="evidence" value="ECO:0007669"/>
    <property type="project" value="UniProtKB-KW"/>
</dbReference>
<dbReference type="Gene3D" id="1.10.10.10">
    <property type="entry name" value="Winged helix-like DNA-binding domain superfamily/Winged helix DNA-binding domain"/>
    <property type="match status" value="1"/>
</dbReference>
<reference evidence="6 7" key="1">
    <citation type="submission" date="2018-08" db="EMBL/GenBank/DDBJ databases">
        <title>Henriciella mobilis sp. nov., isolated from seawater.</title>
        <authorList>
            <person name="Cheng H."/>
            <person name="Wu Y.-H."/>
            <person name="Xu X.-W."/>
            <person name="Guo L.-L."/>
        </authorList>
    </citation>
    <scope>NUCLEOTIDE SEQUENCE [LARGE SCALE GENOMIC DNA]</scope>
    <source>
        <strain evidence="6 7">JN25</strain>
    </source>
</reference>
<dbReference type="InterPro" id="IPR000524">
    <property type="entry name" value="Tscrpt_reg_HTH_GntR"/>
</dbReference>
<dbReference type="InterPro" id="IPR036390">
    <property type="entry name" value="WH_DNA-bd_sf"/>
</dbReference>
<dbReference type="Pfam" id="PF00392">
    <property type="entry name" value="GntR"/>
    <property type="match status" value="1"/>
</dbReference>
<dbReference type="GO" id="GO:0003700">
    <property type="term" value="F:DNA-binding transcription factor activity"/>
    <property type="evidence" value="ECO:0007669"/>
    <property type="project" value="InterPro"/>
</dbReference>
<dbReference type="Proteomes" id="UP000266385">
    <property type="component" value="Unassembled WGS sequence"/>
</dbReference>
<dbReference type="EMBL" id="QWFX01000016">
    <property type="protein sequence ID" value="RIJ26839.1"/>
    <property type="molecule type" value="Genomic_DNA"/>
</dbReference>
<keyword evidence="7" id="KW-1185">Reference proteome</keyword>
<evidence type="ECO:0000256" key="1">
    <source>
        <dbReference type="ARBA" id="ARBA00023015"/>
    </source>
</evidence>
<protein>
    <submittedName>
        <fullName evidence="6">GntR family transcriptional regulator</fullName>
    </submittedName>
</protein>
<dbReference type="AlphaFoldDB" id="A0A399RBD5"/>
<evidence type="ECO:0000256" key="4">
    <source>
        <dbReference type="SAM" id="MobiDB-lite"/>
    </source>
</evidence>
<name>A0A399RBD5_9PROT</name>
<evidence type="ECO:0000256" key="2">
    <source>
        <dbReference type="ARBA" id="ARBA00023125"/>
    </source>
</evidence>
<evidence type="ECO:0000259" key="5">
    <source>
        <dbReference type="PROSITE" id="PS50949"/>
    </source>
</evidence>
<organism evidence="6 7">
    <name type="scientific">Henriciella mobilis</name>
    <dbReference type="NCBI Taxonomy" id="2305467"/>
    <lineage>
        <taxon>Bacteria</taxon>
        <taxon>Pseudomonadati</taxon>
        <taxon>Pseudomonadota</taxon>
        <taxon>Alphaproteobacteria</taxon>
        <taxon>Hyphomonadales</taxon>
        <taxon>Hyphomonadaceae</taxon>
        <taxon>Henriciella</taxon>
    </lineage>
</organism>
<dbReference type="SUPFAM" id="SSF48008">
    <property type="entry name" value="GntR ligand-binding domain-like"/>
    <property type="match status" value="1"/>
</dbReference>
<dbReference type="SUPFAM" id="SSF46785">
    <property type="entry name" value="Winged helix' DNA-binding domain"/>
    <property type="match status" value="1"/>
</dbReference>
<evidence type="ECO:0000313" key="6">
    <source>
        <dbReference type="EMBL" id="RIJ26839.1"/>
    </source>
</evidence>
<feature type="domain" description="HTH gntR-type" evidence="5">
    <location>
        <begin position="99"/>
        <end position="166"/>
    </location>
</feature>
<dbReference type="SMART" id="SM00345">
    <property type="entry name" value="HTH_GNTR"/>
    <property type="match status" value="1"/>
</dbReference>
<dbReference type="InterPro" id="IPR011711">
    <property type="entry name" value="GntR_C"/>
</dbReference>
<evidence type="ECO:0000256" key="3">
    <source>
        <dbReference type="ARBA" id="ARBA00023163"/>
    </source>
</evidence>
<feature type="region of interest" description="Disordered" evidence="4">
    <location>
        <begin position="304"/>
        <end position="325"/>
    </location>
</feature>
<evidence type="ECO:0000313" key="7">
    <source>
        <dbReference type="Proteomes" id="UP000266385"/>
    </source>
</evidence>
<dbReference type="PANTHER" id="PTHR43537">
    <property type="entry name" value="TRANSCRIPTIONAL REGULATOR, GNTR FAMILY"/>
    <property type="match status" value="1"/>
</dbReference>
<gene>
    <name evidence="6" type="ORF">D1223_18040</name>
</gene>
<dbReference type="PANTHER" id="PTHR43537:SF49">
    <property type="entry name" value="TRANSCRIPTIONAL REGULATORY PROTEIN"/>
    <property type="match status" value="1"/>
</dbReference>
<dbReference type="Gene3D" id="1.20.120.530">
    <property type="entry name" value="GntR ligand-binding domain-like"/>
    <property type="match status" value="1"/>
</dbReference>
<dbReference type="InterPro" id="IPR036388">
    <property type="entry name" value="WH-like_DNA-bd_sf"/>
</dbReference>
<accession>A0A399RBD5</accession>
<sequence length="325" mass="36220">MRRVQLSKASLAVSRRRRASYFSVDWSVMITATTTRPSWTNSCLRPMRPCRWLVSNPCSSITFYSRDAGAVRPMKRKAIWNSGSGQMNMQLSERRSTLAGKAGEVAEEMKRRLVLGIYKFGESISITDLANEMSASRQPVSAALSHLRTLGFVDIIPQVGCRVVSPGPEAIEDFFLAFGKIEGVFAAFAASRHRGDEAKDLIKIAEGPGPDALESLASRQDYINKLNDFHDQIRRMGRSPLVEARTASFRQLSIFYLWQGLPKMAPRSAKYFIGQRRQIAEAIAERDAKAAELLMAEHIAKKPQMSGLLERSAASDPDRTDHTPP</sequence>
<keyword evidence="1" id="KW-0805">Transcription regulation</keyword>
<comment type="caution">
    <text evidence="6">The sequence shown here is derived from an EMBL/GenBank/DDBJ whole genome shotgun (WGS) entry which is preliminary data.</text>
</comment>
<dbReference type="SMART" id="SM00895">
    <property type="entry name" value="FCD"/>
    <property type="match status" value="1"/>
</dbReference>
<keyword evidence="2" id="KW-0238">DNA-binding</keyword>
<proteinExistence type="predicted"/>
<dbReference type="Pfam" id="PF07729">
    <property type="entry name" value="FCD"/>
    <property type="match status" value="1"/>
</dbReference>
<dbReference type="PROSITE" id="PS50949">
    <property type="entry name" value="HTH_GNTR"/>
    <property type="match status" value="1"/>
</dbReference>
<dbReference type="InterPro" id="IPR008920">
    <property type="entry name" value="TF_FadR/GntR_C"/>
</dbReference>
<keyword evidence="3" id="KW-0804">Transcription</keyword>